<proteinExistence type="predicted"/>
<accession>A0AAP0M1R9</accession>
<feature type="signal peptide" evidence="2">
    <location>
        <begin position="1"/>
        <end position="26"/>
    </location>
</feature>
<feature type="region of interest" description="Disordered" evidence="1">
    <location>
        <begin position="29"/>
        <end position="87"/>
    </location>
</feature>
<comment type="caution">
    <text evidence="3">The sequence shown here is derived from an EMBL/GenBank/DDBJ whole genome shotgun (WGS) entry which is preliminary data.</text>
</comment>
<feature type="compositionally biased region" description="Polar residues" evidence="1">
    <location>
        <begin position="78"/>
        <end position="87"/>
    </location>
</feature>
<evidence type="ECO:0000313" key="3">
    <source>
        <dbReference type="EMBL" id="KAK9193671.1"/>
    </source>
</evidence>
<reference evidence="3 4" key="1">
    <citation type="submission" date="2024-05" db="EMBL/GenBank/DDBJ databases">
        <title>Haplotype-resolved chromosome-level genome assembly of Huyou (Citrus changshanensis).</title>
        <authorList>
            <person name="Miao C."/>
            <person name="Chen W."/>
            <person name="Wu Y."/>
            <person name="Wang L."/>
            <person name="Zhao S."/>
            <person name="Grierson D."/>
            <person name="Xu C."/>
            <person name="Chen K."/>
        </authorList>
    </citation>
    <scope>NUCLEOTIDE SEQUENCE [LARGE SCALE GENOMIC DNA]</scope>
    <source>
        <strain evidence="3">01-14</strain>
        <tissue evidence="3">Leaf</tissue>
    </source>
</reference>
<dbReference type="EMBL" id="JBCGBO010000006">
    <property type="protein sequence ID" value="KAK9193671.1"/>
    <property type="molecule type" value="Genomic_DNA"/>
</dbReference>
<keyword evidence="2" id="KW-0732">Signal</keyword>
<feature type="chain" id="PRO_5042984338" evidence="2">
    <location>
        <begin position="27"/>
        <end position="105"/>
    </location>
</feature>
<name>A0AAP0M1R9_9ROSI</name>
<protein>
    <submittedName>
        <fullName evidence="3">Uncharacterized protein</fullName>
    </submittedName>
</protein>
<evidence type="ECO:0000256" key="1">
    <source>
        <dbReference type="SAM" id="MobiDB-lite"/>
    </source>
</evidence>
<dbReference type="Proteomes" id="UP001428341">
    <property type="component" value="Unassembled WGS sequence"/>
</dbReference>
<gene>
    <name evidence="3" type="ORF">WN944_004368</name>
</gene>
<keyword evidence="4" id="KW-1185">Reference proteome</keyword>
<feature type="compositionally biased region" description="Polar residues" evidence="1">
    <location>
        <begin position="29"/>
        <end position="41"/>
    </location>
</feature>
<sequence length="105" mass="10814">MATIKKIFSLVSVLVLWQLLTKPAYSSLSGFGGSVTSSNGGEHTGQDIKKGSISSPGSGSGSEAVFAFGSRPVPSGPNPYQHNANPTGSQFSTLTAVRCLALDRL</sequence>
<organism evidence="3 4">
    <name type="scientific">Citrus x changshan-huyou</name>
    <dbReference type="NCBI Taxonomy" id="2935761"/>
    <lineage>
        <taxon>Eukaryota</taxon>
        <taxon>Viridiplantae</taxon>
        <taxon>Streptophyta</taxon>
        <taxon>Embryophyta</taxon>
        <taxon>Tracheophyta</taxon>
        <taxon>Spermatophyta</taxon>
        <taxon>Magnoliopsida</taxon>
        <taxon>eudicotyledons</taxon>
        <taxon>Gunneridae</taxon>
        <taxon>Pentapetalae</taxon>
        <taxon>rosids</taxon>
        <taxon>malvids</taxon>
        <taxon>Sapindales</taxon>
        <taxon>Rutaceae</taxon>
        <taxon>Aurantioideae</taxon>
        <taxon>Citrus</taxon>
    </lineage>
</organism>
<evidence type="ECO:0000313" key="4">
    <source>
        <dbReference type="Proteomes" id="UP001428341"/>
    </source>
</evidence>
<evidence type="ECO:0000256" key="2">
    <source>
        <dbReference type="SAM" id="SignalP"/>
    </source>
</evidence>
<dbReference type="AlphaFoldDB" id="A0AAP0M1R9"/>